<reference evidence="2" key="1">
    <citation type="submission" date="2016-05" db="EMBL/GenBank/DDBJ databases">
        <title>Microbial consortia oxidize butane by reversing methanogenesis.</title>
        <authorList>
            <person name="Laso-Perez R."/>
            <person name="Richter M."/>
            <person name="Wegener G."/>
            <person name="Musat F."/>
        </authorList>
    </citation>
    <scope>NUCLEOTIDE SEQUENCE [LARGE SCALE GENOMIC DNA]</scope>
    <source>
        <strain evidence="2">BOX2</strain>
    </source>
</reference>
<dbReference type="AlphaFoldDB" id="A0A1F2P7H7"/>
<evidence type="ECO:0000313" key="2">
    <source>
        <dbReference type="EMBL" id="OFV67259.1"/>
    </source>
</evidence>
<keyword evidence="3" id="KW-1185">Reference proteome</keyword>
<organism evidence="2 3">
    <name type="scientific">Candidatus Syntropharchaeum caldarium</name>
    <dbReference type="NCBI Taxonomy" id="1838285"/>
    <lineage>
        <taxon>Archaea</taxon>
        <taxon>Methanobacteriati</taxon>
        <taxon>Methanobacteriota</taxon>
        <taxon>Stenosarchaea group</taxon>
        <taxon>Methanomicrobia</taxon>
        <taxon>Methanosarcinales</taxon>
        <taxon>ANME-2 cluster</taxon>
        <taxon>Candidatus Syntropharchaeum</taxon>
    </lineage>
</organism>
<feature type="domain" description="DUF4935" evidence="1">
    <location>
        <begin position="11"/>
        <end position="175"/>
    </location>
</feature>
<dbReference type="Proteomes" id="UP000186940">
    <property type="component" value="Unassembled WGS sequence"/>
</dbReference>
<dbReference type="EMBL" id="LYOS01000005">
    <property type="protein sequence ID" value="OFV67259.1"/>
    <property type="molecule type" value="Genomic_DNA"/>
</dbReference>
<sequence length="208" mass="24630">MKNPKLLVIGETNFIYSIILAQDRNCGYLLDLASENKIDVAIPEFSFFEVKGRIDERFKRREDKLKEIIFFLNDLMRSEYHKDRLYDVKEKLKQLYMESSKEKLDVLESTEDIKSLCISIPHNSDIAYRAFIRDVANLPPYKDNDRQIYESILSFTKNGNDYDTVIFYTSDKEDFDHQEIRDELKEQCVEVHFDSGNVVRRVMRTIGD</sequence>
<name>A0A1F2P7H7_9EURY</name>
<dbReference type="InterPro" id="IPR032557">
    <property type="entry name" value="DUF4935"/>
</dbReference>
<proteinExistence type="predicted"/>
<protein>
    <recommendedName>
        <fullName evidence="1">DUF4935 domain-containing protein</fullName>
    </recommendedName>
</protein>
<gene>
    <name evidence="2" type="ORF">SCAL_001528</name>
</gene>
<dbReference type="STRING" id="1838285.SCAL_001528"/>
<accession>A0A1F2P7H7</accession>
<evidence type="ECO:0000259" key="1">
    <source>
        <dbReference type="Pfam" id="PF16289"/>
    </source>
</evidence>
<dbReference type="Pfam" id="PF16289">
    <property type="entry name" value="PIN_12"/>
    <property type="match status" value="1"/>
</dbReference>
<comment type="caution">
    <text evidence="2">The sequence shown here is derived from an EMBL/GenBank/DDBJ whole genome shotgun (WGS) entry which is preliminary data.</text>
</comment>
<evidence type="ECO:0000313" key="3">
    <source>
        <dbReference type="Proteomes" id="UP000186940"/>
    </source>
</evidence>